<dbReference type="PANTHER" id="PTHR33336">
    <property type="entry name" value="QUINOL MONOOXYGENASE YGIN-RELATED"/>
    <property type="match status" value="1"/>
</dbReference>
<comment type="subunit">
    <text evidence="3">Homodimer.</text>
</comment>
<organism evidence="5 6">
    <name type="scientific">Morganella psychrotolerans</name>
    <dbReference type="NCBI Taxonomy" id="368603"/>
    <lineage>
        <taxon>Bacteria</taxon>
        <taxon>Pseudomonadati</taxon>
        <taxon>Pseudomonadota</taxon>
        <taxon>Gammaproteobacteria</taxon>
        <taxon>Enterobacterales</taxon>
        <taxon>Morganellaceae</taxon>
        <taxon>Morganella</taxon>
    </lineage>
</organism>
<keyword evidence="2 3" id="KW-0413">Isomerase</keyword>
<gene>
    <name evidence="3" type="primary">lsrG</name>
    <name evidence="5" type="ORF">AYY17_00685</name>
</gene>
<dbReference type="FunFam" id="3.30.70.100:FF:000016">
    <property type="entry name" value="(4S)-4-hydroxy-5-phosphonooxypentane-2,3-dione isomerase"/>
    <property type="match status" value="1"/>
</dbReference>
<comment type="caution">
    <text evidence="5">The sequence shown here is derived from an EMBL/GenBank/DDBJ whole genome shotgun (WGS) entry which is preliminary data.</text>
</comment>
<dbReference type="AlphaFoldDB" id="A0A1B8HP80"/>
<dbReference type="InterPro" id="IPR007138">
    <property type="entry name" value="ABM_dom"/>
</dbReference>
<comment type="catalytic activity">
    <reaction evidence="3">
        <text>(2S)-2-hydroxy-3,4-dioxopentyl phosphate = 3-hydroxy-2,4-dioxopentyl phosphate</text>
        <dbReference type="Rhea" id="RHEA:44360"/>
        <dbReference type="ChEBI" id="CHEBI:71677"/>
        <dbReference type="ChEBI" id="CHEBI:84359"/>
        <dbReference type="EC" id="5.3.1.32"/>
    </reaction>
</comment>
<dbReference type="Gene3D" id="3.30.70.100">
    <property type="match status" value="1"/>
</dbReference>
<evidence type="ECO:0000256" key="1">
    <source>
        <dbReference type="ARBA" id="ARBA00022490"/>
    </source>
</evidence>
<evidence type="ECO:0000313" key="6">
    <source>
        <dbReference type="Proteomes" id="UP000092247"/>
    </source>
</evidence>
<evidence type="ECO:0000259" key="4">
    <source>
        <dbReference type="PROSITE" id="PS51725"/>
    </source>
</evidence>
<protein>
    <recommendedName>
        <fullName evidence="3">(4S)-4-hydroxy-5-phosphonooxypentane-2,3-dione isomerase</fullName>
        <ecNumber evidence="3">5.3.1.32</ecNumber>
    </recommendedName>
    <alternativeName>
        <fullName evidence="3">Autoinducer 2-degrading protein LsrG</fullName>
        <shortName evidence="3">AI-2-degrading protein LsrG</shortName>
    </alternativeName>
    <alternativeName>
        <fullName evidence="3">Phospho-(S)-4,5-dihydroxy-2,3-pentanedione isomerase</fullName>
    </alternativeName>
    <alternativeName>
        <fullName evidence="3">Phospho-AI-2 isomerase</fullName>
    </alternativeName>
</protein>
<dbReference type="GO" id="GO:0016491">
    <property type="term" value="F:oxidoreductase activity"/>
    <property type="evidence" value="ECO:0007669"/>
    <property type="project" value="TreeGrafter"/>
</dbReference>
<dbReference type="SUPFAM" id="SSF54909">
    <property type="entry name" value="Dimeric alpha+beta barrel"/>
    <property type="match status" value="1"/>
</dbReference>
<comment type="function">
    <text evidence="3">Involved in the degradation of phospho-AI-2, thereby terminating induction of the lsr operon and closing the AI-2 signaling cycle. Catalyzes the conversion of (4S)-4-hydroxy-5-phosphonooxypentane-2,3-dione (P-DPD) to 3-hydroxy-5-phosphonooxypentane-2,4-dione (P-HPD).</text>
</comment>
<dbReference type="EC" id="5.3.1.32" evidence="3"/>
<dbReference type="InterPro" id="IPR050744">
    <property type="entry name" value="AI-2_Isomerase_LsrG"/>
</dbReference>
<proteinExistence type="inferred from homology"/>
<dbReference type="GO" id="GO:0005829">
    <property type="term" value="C:cytosol"/>
    <property type="evidence" value="ECO:0007669"/>
    <property type="project" value="TreeGrafter"/>
</dbReference>
<dbReference type="Pfam" id="PF03992">
    <property type="entry name" value="ABM"/>
    <property type="match status" value="1"/>
</dbReference>
<dbReference type="PROSITE" id="PS51725">
    <property type="entry name" value="ABM"/>
    <property type="match status" value="1"/>
</dbReference>
<dbReference type="RefSeq" id="WP_067420487.1">
    <property type="nucleotide sequence ID" value="NZ_CBCPID010000003.1"/>
</dbReference>
<dbReference type="EMBL" id="LZEX01000001">
    <property type="protein sequence ID" value="OBU11306.1"/>
    <property type="molecule type" value="Genomic_DNA"/>
</dbReference>
<dbReference type="STRING" id="368603.AYY16_04500"/>
<comment type="subcellular location">
    <subcellularLocation>
        <location evidence="3">Cytoplasm</location>
    </subcellularLocation>
</comment>
<sequence>MNVTLVEINVKADKVDEFIAVFRENHLGSVKEPGNLRFDVLQDPDVQTRFYIYEAYTDDAAVAAHKKTPHYLQCVEKLEALMTGPRKKTAFIGLMPEIR</sequence>
<evidence type="ECO:0000256" key="3">
    <source>
        <dbReference type="HAMAP-Rule" id="MF_02051"/>
    </source>
</evidence>
<reference evidence="5 6" key="1">
    <citation type="submission" date="2016-06" db="EMBL/GenBank/DDBJ databases">
        <authorList>
            <person name="Kjaerup R.B."/>
            <person name="Dalgaard T.S."/>
            <person name="Juul-Madsen H.R."/>
        </authorList>
    </citation>
    <scope>NUCLEOTIDE SEQUENCE [LARGE SCALE GENOMIC DNA]</scope>
    <source>
        <strain evidence="5 6">GCSL-Mp3</strain>
    </source>
</reference>
<dbReference type="InterPro" id="IPR033672">
    <property type="entry name" value="LsrG"/>
</dbReference>
<dbReference type="GO" id="GO:0002952">
    <property type="term" value="F:(4S)-4-hydroxy-5-phosphonooxypentane-2,3-dione isomerase activity"/>
    <property type="evidence" value="ECO:0007669"/>
    <property type="project" value="UniProtKB-EC"/>
</dbReference>
<feature type="domain" description="ABM" evidence="4">
    <location>
        <begin position="2"/>
        <end position="91"/>
    </location>
</feature>
<accession>A0A1B8HP80</accession>
<name>A0A1B8HP80_9GAMM</name>
<comment type="similarity">
    <text evidence="3">Belongs to the LsrG family.</text>
</comment>
<dbReference type="NCBIfam" id="NF007791">
    <property type="entry name" value="PRK10486.1"/>
    <property type="match status" value="1"/>
</dbReference>
<dbReference type="PANTHER" id="PTHR33336:SF1">
    <property type="entry name" value="(4S)-4-HYDROXY-5-PHOSPHONOOXYPENTANE-2,3-DIONE ISOMERASE"/>
    <property type="match status" value="1"/>
</dbReference>
<dbReference type="HAMAP" id="MF_02051">
    <property type="entry name" value="LsrG"/>
    <property type="match status" value="1"/>
</dbReference>
<evidence type="ECO:0000256" key="2">
    <source>
        <dbReference type="ARBA" id="ARBA00023235"/>
    </source>
</evidence>
<dbReference type="InterPro" id="IPR011008">
    <property type="entry name" value="Dimeric_a/b-barrel"/>
</dbReference>
<dbReference type="Proteomes" id="UP000092247">
    <property type="component" value="Unassembled WGS sequence"/>
</dbReference>
<evidence type="ECO:0000313" key="5">
    <source>
        <dbReference type="EMBL" id="OBU11306.1"/>
    </source>
</evidence>
<keyword evidence="1 3" id="KW-0963">Cytoplasm</keyword>